<feature type="region of interest" description="Disordered" evidence="1">
    <location>
        <begin position="132"/>
        <end position="196"/>
    </location>
</feature>
<evidence type="ECO:0000313" key="3">
    <source>
        <dbReference type="Proteomes" id="UP000012073"/>
    </source>
</evidence>
<dbReference type="KEGG" id="ccp:CHC_T00005583001"/>
<proteinExistence type="predicted"/>
<evidence type="ECO:0000256" key="1">
    <source>
        <dbReference type="SAM" id="MobiDB-lite"/>
    </source>
</evidence>
<name>R7QHM8_CHOCR</name>
<dbReference type="RefSeq" id="XP_005716749.1">
    <property type="nucleotide sequence ID" value="XM_005716692.1"/>
</dbReference>
<reference evidence="3" key="1">
    <citation type="journal article" date="2013" name="Proc. Natl. Acad. Sci. U.S.A.">
        <title>Genome structure and metabolic features in the red seaweed Chondrus crispus shed light on evolution of the Archaeplastida.</title>
        <authorList>
            <person name="Collen J."/>
            <person name="Porcel B."/>
            <person name="Carre W."/>
            <person name="Ball S.G."/>
            <person name="Chaparro C."/>
            <person name="Tonon T."/>
            <person name="Barbeyron T."/>
            <person name="Michel G."/>
            <person name="Noel B."/>
            <person name="Valentin K."/>
            <person name="Elias M."/>
            <person name="Artiguenave F."/>
            <person name="Arun A."/>
            <person name="Aury J.M."/>
            <person name="Barbosa-Neto J.F."/>
            <person name="Bothwell J.H."/>
            <person name="Bouget F.Y."/>
            <person name="Brillet L."/>
            <person name="Cabello-Hurtado F."/>
            <person name="Capella-Gutierrez S."/>
            <person name="Charrier B."/>
            <person name="Cladiere L."/>
            <person name="Cock J.M."/>
            <person name="Coelho S.M."/>
            <person name="Colleoni C."/>
            <person name="Czjzek M."/>
            <person name="Da Silva C."/>
            <person name="Delage L."/>
            <person name="Denoeud F."/>
            <person name="Deschamps P."/>
            <person name="Dittami S.M."/>
            <person name="Gabaldon T."/>
            <person name="Gachon C.M."/>
            <person name="Groisillier A."/>
            <person name="Herve C."/>
            <person name="Jabbari K."/>
            <person name="Katinka M."/>
            <person name="Kloareg B."/>
            <person name="Kowalczyk N."/>
            <person name="Labadie K."/>
            <person name="Leblanc C."/>
            <person name="Lopez P.J."/>
            <person name="McLachlan D.H."/>
            <person name="Meslet-Cladiere L."/>
            <person name="Moustafa A."/>
            <person name="Nehr Z."/>
            <person name="Nyvall Collen P."/>
            <person name="Panaud O."/>
            <person name="Partensky F."/>
            <person name="Poulain J."/>
            <person name="Rensing S.A."/>
            <person name="Rousvoal S."/>
            <person name="Samson G."/>
            <person name="Symeonidi A."/>
            <person name="Weissenbach J."/>
            <person name="Zambounis A."/>
            <person name="Wincker P."/>
            <person name="Boyen C."/>
        </authorList>
    </citation>
    <scope>NUCLEOTIDE SEQUENCE [LARGE SCALE GENOMIC DNA]</scope>
    <source>
        <strain evidence="3">cv. Stackhouse</strain>
    </source>
</reference>
<organism evidence="2 3">
    <name type="scientific">Chondrus crispus</name>
    <name type="common">Carrageen Irish moss</name>
    <name type="synonym">Polymorpha crispa</name>
    <dbReference type="NCBI Taxonomy" id="2769"/>
    <lineage>
        <taxon>Eukaryota</taxon>
        <taxon>Rhodophyta</taxon>
        <taxon>Florideophyceae</taxon>
        <taxon>Rhodymeniophycidae</taxon>
        <taxon>Gigartinales</taxon>
        <taxon>Gigartinaceae</taxon>
        <taxon>Chondrus</taxon>
    </lineage>
</organism>
<accession>R7QHM8</accession>
<dbReference type="Gramene" id="CDF36930">
    <property type="protein sequence ID" value="CDF36930"/>
    <property type="gene ID" value="CHC_T00005583001"/>
</dbReference>
<evidence type="ECO:0000313" key="2">
    <source>
        <dbReference type="EMBL" id="CDF36930.1"/>
    </source>
</evidence>
<gene>
    <name evidence="2" type="ORF">CHC_T00005583001</name>
</gene>
<dbReference type="EMBL" id="HG001807">
    <property type="protein sequence ID" value="CDF36930.1"/>
    <property type="molecule type" value="Genomic_DNA"/>
</dbReference>
<dbReference type="Proteomes" id="UP000012073">
    <property type="component" value="Unassembled WGS sequence"/>
</dbReference>
<keyword evidence="3" id="KW-1185">Reference proteome</keyword>
<feature type="compositionally biased region" description="Polar residues" evidence="1">
    <location>
        <begin position="170"/>
        <end position="185"/>
    </location>
</feature>
<sequence>MAPVAPLILCVPLWYPQTSPLSDKPPQRHTNWSPPHRDFAQKACCCSPRSALPPLPHLHCTKLASSTSPFLAQPCHRFSPSLMPLHYLLAIPFSPHIAPLVYAVHQRTSSPYPPLPAFQIVAMRTVSALSSPQRYGLHPTPRQSLHHRIPQLPLSPPQQLHHHQPPHAISSVSHSPPSCTQSQTYGARRSTETPLL</sequence>
<dbReference type="AlphaFoldDB" id="R7QHM8"/>
<protein>
    <submittedName>
        <fullName evidence="2">Uncharacterized protein</fullName>
    </submittedName>
</protein>
<dbReference type="GeneID" id="17324446"/>